<accession>A0A8B6BP90</accession>
<comment type="caution">
    <text evidence="2">The sequence shown here is derived from an EMBL/GenBank/DDBJ whole genome shotgun (WGS) entry which is preliminary data.</text>
</comment>
<dbReference type="Gene3D" id="1.20.890.10">
    <property type="entry name" value="cAMP-dependent protein kinase regulatory subunit, dimerization-anchoring domain"/>
    <property type="match status" value="1"/>
</dbReference>
<dbReference type="EMBL" id="UYJE01000423">
    <property type="protein sequence ID" value="VDH93075.1"/>
    <property type="molecule type" value="Genomic_DNA"/>
</dbReference>
<feature type="compositionally biased region" description="Polar residues" evidence="1">
    <location>
        <begin position="88"/>
        <end position="97"/>
    </location>
</feature>
<dbReference type="Proteomes" id="UP000596742">
    <property type="component" value="Unassembled WGS sequence"/>
</dbReference>
<dbReference type="Pfam" id="PF05186">
    <property type="entry name" value="Dpy-30"/>
    <property type="match status" value="1"/>
</dbReference>
<name>A0A8B6BP90_MYTGA</name>
<feature type="compositionally biased region" description="Polar residues" evidence="1">
    <location>
        <begin position="68"/>
        <end position="81"/>
    </location>
</feature>
<dbReference type="OrthoDB" id="432281at2759"/>
<keyword evidence="3" id="KW-1185">Reference proteome</keyword>
<protein>
    <submittedName>
        <fullName evidence="2">Uncharacterized protein</fullName>
    </submittedName>
</protein>
<dbReference type="CDD" id="cd22966">
    <property type="entry name" value="DD_DYDC-like"/>
    <property type="match status" value="1"/>
</dbReference>
<proteinExistence type="predicted"/>
<evidence type="ECO:0000313" key="3">
    <source>
        <dbReference type="Proteomes" id="UP000596742"/>
    </source>
</evidence>
<reference evidence="2" key="1">
    <citation type="submission" date="2018-11" db="EMBL/GenBank/DDBJ databases">
        <authorList>
            <person name="Alioto T."/>
            <person name="Alioto T."/>
        </authorList>
    </citation>
    <scope>NUCLEOTIDE SEQUENCE</scope>
</reference>
<feature type="region of interest" description="Disordered" evidence="1">
    <location>
        <begin position="56"/>
        <end position="102"/>
    </location>
</feature>
<organism evidence="2 3">
    <name type="scientific">Mytilus galloprovincialis</name>
    <name type="common">Mediterranean mussel</name>
    <dbReference type="NCBI Taxonomy" id="29158"/>
    <lineage>
        <taxon>Eukaryota</taxon>
        <taxon>Metazoa</taxon>
        <taxon>Spiralia</taxon>
        <taxon>Lophotrochozoa</taxon>
        <taxon>Mollusca</taxon>
        <taxon>Bivalvia</taxon>
        <taxon>Autobranchia</taxon>
        <taxon>Pteriomorphia</taxon>
        <taxon>Mytilida</taxon>
        <taxon>Mytiloidea</taxon>
        <taxon>Mytilidae</taxon>
        <taxon>Mytilinae</taxon>
        <taxon>Mytilus</taxon>
    </lineage>
</organism>
<dbReference type="AlphaFoldDB" id="A0A8B6BP90"/>
<evidence type="ECO:0000313" key="2">
    <source>
        <dbReference type="EMBL" id="VDH93075.1"/>
    </source>
</evidence>
<dbReference type="InterPro" id="IPR049630">
    <property type="entry name" value="DYDC-like_DD"/>
</dbReference>
<sequence length="171" mass="19222">MEERSRGDVHYGEYVRQHLGEPLSWALAEIIESRPRDPIEYLAHWLYKSKGMNPEGGIVSSREHGSSARVQNIRQEGSTSRNSRHANIVSSSSIQKSGRSEMAANVMTSSKIGVAPESTAQVVNRFQVDNEDDDFIDEDISNISTYNSTMAHVHTDFNRIPIDLFDNDDII</sequence>
<gene>
    <name evidence="2" type="ORF">MGAL_10B019930</name>
</gene>
<evidence type="ECO:0000256" key="1">
    <source>
        <dbReference type="SAM" id="MobiDB-lite"/>
    </source>
</evidence>
<dbReference type="InterPro" id="IPR007858">
    <property type="entry name" value="Dpy-30_motif"/>
</dbReference>